<dbReference type="EMBL" id="CP042425">
    <property type="protein sequence ID" value="QEL14474.1"/>
    <property type="molecule type" value="Genomic_DNA"/>
</dbReference>
<gene>
    <name evidence="4" type="primary">moaD</name>
    <name evidence="4" type="ORF">PX52LOC_01363</name>
</gene>
<evidence type="ECO:0000313" key="5">
    <source>
        <dbReference type="Proteomes" id="UP000324974"/>
    </source>
</evidence>
<dbReference type="InterPro" id="IPR003749">
    <property type="entry name" value="ThiS/MoaD-like"/>
</dbReference>
<dbReference type="GO" id="GO:1990133">
    <property type="term" value="C:molybdopterin adenylyltransferase complex"/>
    <property type="evidence" value="ECO:0007669"/>
    <property type="project" value="TreeGrafter"/>
</dbReference>
<dbReference type="GO" id="GO:0006777">
    <property type="term" value="P:Mo-molybdopterin cofactor biosynthetic process"/>
    <property type="evidence" value="ECO:0007669"/>
    <property type="project" value="InterPro"/>
</dbReference>
<dbReference type="Pfam" id="PF02597">
    <property type="entry name" value="ThiS"/>
    <property type="match status" value="1"/>
</dbReference>
<dbReference type="Gene3D" id="3.10.20.30">
    <property type="match status" value="1"/>
</dbReference>
<accession>A0A5C1ABG3</accession>
<dbReference type="GO" id="GO:0000166">
    <property type="term" value="F:nucleotide binding"/>
    <property type="evidence" value="ECO:0007669"/>
    <property type="project" value="UniProtKB-KW"/>
</dbReference>
<dbReference type="OrthoDB" id="7066694at2"/>
<proteinExistence type="inferred from homology"/>
<evidence type="ECO:0000256" key="3">
    <source>
        <dbReference type="ARBA" id="ARBA00024247"/>
    </source>
</evidence>
<keyword evidence="5" id="KW-1185">Reference proteome</keyword>
<evidence type="ECO:0000256" key="1">
    <source>
        <dbReference type="ARBA" id="ARBA00022741"/>
    </source>
</evidence>
<protein>
    <recommendedName>
        <fullName evidence="3">Molybdopterin synthase sulfur carrier subunit</fullName>
    </recommendedName>
</protein>
<sequence length="81" mass="8498">MTLTVLLFARAKELVQRDAVSVILPPSATVGDLRSRLAAEFPQLSSLLGVCVIAVNHDFADDSRGLLPSDEIAVIPPVSGG</sequence>
<reference evidence="5" key="1">
    <citation type="submission" date="2019-08" db="EMBL/GenBank/DDBJ databases">
        <title>Limnoglobus roseus gen. nov., sp. nov., a novel freshwater planctomycete with a giant genome from the family Gemmataceae.</title>
        <authorList>
            <person name="Kulichevskaya I.S."/>
            <person name="Naumoff D.G."/>
            <person name="Miroshnikov K."/>
            <person name="Ivanova A."/>
            <person name="Philippov D.A."/>
            <person name="Hakobyan A."/>
            <person name="Rijpstra I.C."/>
            <person name="Sinninghe Damste J.S."/>
            <person name="Liesack W."/>
            <person name="Dedysh S.N."/>
        </authorList>
    </citation>
    <scope>NUCLEOTIDE SEQUENCE [LARGE SCALE GENOMIC DNA]</scope>
    <source>
        <strain evidence="5">PX52</strain>
    </source>
</reference>
<name>A0A5C1ABG3_9BACT</name>
<dbReference type="KEGG" id="lrs:PX52LOC_01363"/>
<dbReference type="AlphaFoldDB" id="A0A5C1ABG3"/>
<dbReference type="InterPro" id="IPR016155">
    <property type="entry name" value="Mopterin_synth/thiamin_S_b"/>
</dbReference>
<comment type="similarity">
    <text evidence="2">Belongs to the MoaD family.</text>
</comment>
<dbReference type="UniPathway" id="UPA00344"/>
<evidence type="ECO:0000256" key="2">
    <source>
        <dbReference type="ARBA" id="ARBA00024200"/>
    </source>
</evidence>
<dbReference type="Proteomes" id="UP000324974">
    <property type="component" value="Chromosome"/>
</dbReference>
<dbReference type="InterPro" id="IPR044672">
    <property type="entry name" value="MOCS2A"/>
</dbReference>
<dbReference type="PANTHER" id="PTHR33359:SF1">
    <property type="entry name" value="MOLYBDOPTERIN SYNTHASE SULFUR CARRIER SUBUNIT"/>
    <property type="match status" value="1"/>
</dbReference>
<dbReference type="NCBIfam" id="TIGR01682">
    <property type="entry name" value="moaD"/>
    <property type="match status" value="1"/>
</dbReference>
<dbReference type="PANTHER" id="PTHR33359">
    <property type="entry name" value="MOLYBDOPTERIN SYNTHASE SULFUR CARRIER SUBUNIT"/>
    <property type="match status" value="1"/>
</dbReference>
<organism evidence="4 5">
    <name type="scientific">Limnoglobus roseus</name>
    <dbReference type="NCBI Taxonomy" id="2598579"/>
    <lineage>
        <taxon>Bacteria</taxon>
        <taxon>Pseudomonadati</taxon>
        <taxon>Planctomycetota</taxon>
        <taxon>Planctomycetia</taxon>
        <taxon>Gemmatales</taxon>
        <taxon>Gemmataceae</taxon>
        <taxon>Limnoglobus</taxon>
    </lineage>
</organism>
<dbReference type="SUPFAM" id="SSF54285">
    <property type="entry name" value="MoaD/ThiS"/>
    <property type="match status" value="1"/>
</dbReference>
<keyword evidence="1" id="KW-0547">Nucleotide-binding</keyword>
<evidence type="ECO:0000313" key="4">
    <source>
        <dbReference type="EMBL" id="QEL14474.1"/>
    </source>
</evidence>
<dbReference type="RefSeq" id="WP_149109365.1">
    <property type="nucleotide sequence ID" value="NZ_CP042425.1"/>
</dbReference>
<dbReference type="CDD" id="cd00754">
    <property type="entry name" value="Ubl_MoaD"/>
    <property type="match status" value="1"/>
</dbReference>
<dbReference type="InterPro" id="IPR012675">
    <property type="entry name" value="Beta-grasp_dom_sf"/>
</dbReference>